<dbReference type="EMBL" id="PGGD01000001">
    <property type="protein sequence ID" value="PJF00243.1"/>
    <property type="molecule type" value="Genomic_DNA"/>
</dbReference>
<dbReference type="RefSeq" id="WP_023924522.1">
    <property type="nucleotide sequence ID" value="NZ_PGGD01000001.1"/>
</dbReference>
<evidence type="ECO:0000259" key="1">
    <source>
        <dbReference type="Pfam" id="PF02558"/>
    </source>
</evidence>
<evidence type="ECO:0000313" key="2">
    <source>
        <dbReference type="EMBL" id="PJF00243.1"/>
    </source>
</evidence>
<dbReference type="Proteomes" id="UP000228641">
    <property type="component" value="Unassembled WGS sequence"/>
</dbReference>
<dbReference type="InterPro" id="IPR013332">
    <property type="entry name" value="KPR_N"/>
</dbReference>
<reference evidence="2 3" key="1">
    <citation type="submission" date="2017-11" db="EMBL/GenBank/DDBJ databases">
        <title>Genome sequencing of Prevotella intermedia KCOM 1779.</title>
        <authorList>
            <person name="Kook J.-K."/>
            <person name="Park S.-N."/>
            <person name="Lim Y.K."/>
        </authorList>
    </citation>
    <scope>NUCLEOTIDE SEQUENCE [LARGE SCALE GENOMIC DNA]</scope>
    <source>
        <strain evidence="2 3">KCOM 1779</strain>
    </source>
</reference>
<evidence type="ECO:0000313" key="3">
    <source>
        <dbReference type="Proteomes" id="UP000228641"/>
    </source>
</evidence>
<dbReference type="InterPro" id="IPR036291">
    <property type="entry name" value="NAD(P)-bd_dom_sf"/>
</dbReference>
<comment type="caution">
    <text evidence="2">The sequence shown here is derived from an EMBL/GenBank/DDBJ whole genome shotgun (WGS) entry which is preliminary data.</text>
</comment>
<sequence length="325" mass="36376">MKILIYGAGVVGSTYGWLLHKKGHDVTILARSEKRNALRENGIHIVCQDFRNGERKVSDIIFNPHIIDELSADNDFDYIIVATNKLQLPSVLPSLKAGAGKANIVFFQNNWDSFDEIASYLRPEQYFFGFPFMVGGGRNGLEIHSYISGLKYSCTPLGEANGSVTERIRKFADILEEANLKPSISSQIIVWLISHYATAAGLSAGIMCAGGAAQFIKETDILKQTICAIREGFSICKKRGINPKDEKANRLYRLPLFLAMPIAKKIYADEALQKMFDGHVTHSPDEIRQMLDDMIEGGKTYSINTPCLAKMREEINRMHGHFKKK</sequence>
<feature type="domain" description="Ketopantoate reductase N-terminal" evidence="1">
    <location>
        <begin position="3"/>
        <end position="132"/>
    </location>
</feature>
<dbReference type="GO" id="GO:0005737">
    <property type="term" value="C:cytoplasm"/>
    <property type="evidence" value="ECO:0007669"/>
    <property type="project" value="TreeGrafter"/>
</dbReference>
<organism evidence="2 3">
    <name type="scientific">Prevotella intermedia</name>
    <dbReference type="NCBI Taxonomy" id="28131"/>
    <lineage>
        <taxon>Bacteria</taxon>
        <taxon>Pseudomonadati</taxon>
        <taxon>Bacteroidota</taxon>
        <taxon>Bacteroidia</taxon>
        <taxon>Bacteroidales</taxon>
        <taxon>Prevotellaceae</taxon>
        <taxon>Prevotella</taxon>
    </lineage>
</organism>
<dbReference type="Pfam" id="PF02558">
    <property type="entry name" value="ApbA"/>
    <property type="match status" value="1"/>
</dbReference>
<dbReference type="PANTHER" id="PTHR21708">
    <property type="entry name" value="PROBABLE 2-DEHYDROPANTOATE 2-REDUCTASE"/>
    <property type="match status" value="1"/>
</dbReference>
<proteinExistence type="predicted"/>
<dbReference type="AlphaFoldDB" id="A0A2M8M7R4"/>
<name>A0A2M8M7R4_PREIN</name>
<protein>
    <submittedName>
        <fullName evidence="2">Ketopantoate reductase family protein</fullName>
    </submittedName>
</protein>
<dbReference type="InterPro" id="IPR051402">
    <property type="entry name" value="KPR-Related"/>
</dbReference>
<accession>A0A2M8M7R4</accession>
<dbReference type="PANTHER" id="PTHR21708:SF26">
    <property type="entry name" value="2-DEHYDROPANTOATE 2-REDUCTASE"/>
    <property type="match status" value="1"/>
</dbReference>
<gene>
    <name evidence="2" type="ORF">CUB97_02530</name>
</gene>
<dbReference type="Gene3D" id="3.40.50.720">
    <property type="entry name" value="NAD(P)-binding Rossmann-like Domain"/>
    <property type="match status" value="1"/>
</dbReference>
<dbReference type="SUPFAM" id="SSF51735">
    <property type="entry name" value="NAD(P)-binding Rossmann-fold domains"/>
    <property type="match status" value="1"/>
</dbReference>